<evidence type="ECO:0000313" key="3">
    <source>
        <dbReference type="Proteomes" id="UP000216433"/>
    </source>
</evidence>
<dbReference type="Proteomes" id="UP000216433">
    <property type="component" value="Unassembled WGS sequence"/>
</dbReference>
<feature type="region of interest" description="Disordered" evidence="1">
    <location>
        <begin position="226"/>
        <end position="265"/>
    </location>
</feature>
<dbReference type="RefSeq" id="WP_095377744.1">
    <property type="nucleotide sequence ID" value="NZ_JACLBF010000004.1"/>
</dbReference>
<dbReference type="AlphaFoldDB" id="A0A270NLF3"/>
<comment type="caution">
    <text evidence="2">The sequence shown here is derived from an EMBL/GenBank/DDBJ whole genome shotgun (WGS) entry which is preliminary data.</text>
</comment>
<evidence type="ECO:0000313" key="2">
    <source>
        <dbReference type="EMBL" id="PAM72368.1"/>
    </source>
</evidence>
<organism evidence="2 3">
    <name type="scientific">Stenotrophomonas maltophilia</name>
    <name type="common">Pseudomonas maltophilia</name>
    <name type="synonym">Xanthomonas maltophilia</name>
    <dbReference type="NCBI Taxonomy" id="40324"/>
    <lineage>
        <taxon>Bacteria</taxon>
        <taxon>Pseudomonadati</taxon>
        <taxon>Pseudomonadota</taxon>
        <taxon>Gammaproteobacteria</taxon>
        <taxon>Lysobacterales</taxon>
        <taxon>Lysobacteraceae</taxon>
        <taxon>Stenotrophomonas</taxon>
        <taxon>Stenotrophomonas maltophilia group</taxon>
    </lineage>
</organism>
<proteinExistence type="predicted"/>
<sequence>MNRDEPLTPEERELARLLGRRAEQAPPAALDAAILAAARAAVDAPGTDVAASPAAPRKQRTGPRWPAVFGIAASMVFAIGIAWQLRPEPPPVPAGETAVAAAPAAAEDVAAADQAAGSGSADSAVAVAEPAAAPAAPESAPVSAAPAPAIARAHKPAPAKTAEVPAQAARSMAADAAADTSFAALPPAPAAAPPAPPAPAAYSAPAPAPAFAPAASGAMKARTAAAPATNAAEAERTQALDRVEITSMKREAPSRSAPGIMRRGSDAGLSADAVQAEVDADARLPRRQWLQKIRARRDDGQRDLARASLERYVQQYPEARLPRDLRPLLDD</sequence>
<feature type="region of interest" description="Disordered" evidence="1">
    <location>
        <begin position="146"/>
        <end position="172"/>
    </location>
</feature>
<gene>
    <name evidence="2" type="ORF">CEK00_08490</name>
</gene>
<evidence type="ECO:0008006" key="4">
    <source>
        <dbReference type="Google" id="ProtNLM"/>
    </source>
</evidence>
<protein>
    <recommendedName>
        <fullName evidence="4">Proline/alanine-rich repetetive membrane anchored protein</fullName>
    </recommendedName>
</protein>
<name>A0A270NLF3_STEMA</name>
<evidence type="ECO:0000256" key="1">
    <source>
        <dbReference type="SAM" id="MobiDB-lite"/>
    </source>
</evidence>
<feature type="compositionally biased region" description="Basic and acidic residues" evidence="1">
    <location>
        <begin position="233"/>
        <end position="253"/>
    </location>
</feature>
<accession>A0A270NLF3</accession>
<feature type="region of interest" description="Disordered" evidence="1">
    <location>
        <begin position="1"/>
        <end position="20"/>
    </location>
</feature>
<reference evidence="2 3" key="1">
    <citation type="submission" date="2017-06" db="EMBL/GenBank/DDBJ databases">
        <title>Genome sequencing and assembly of Stenotrophomonas maltophilia DF07.</title>
        <authorList>
            <person name="Iyer R."/>
        </authorList>
    </citation>
    <scope>NUCLEOTIDE SEQUENCE [LARGE SCALE GENOMIC DNA]</scope>
    <source>
        <strain evidence="2 3">DF07</strain>
    </source>
</reference>
<dbReference type="EMBL" id="NJGC01000007">
    <property type="protein sequence ID" value="PAM72368.1"/>
    <property type="molecule type" value="Genomic_DNA"/>
</dbReference>